<evidence type="ECO:0000313" key="3">
    <source>
        <dbReference type="Proteomes" id="UP000539473"/>
    </source>
</evidence>
<name>A0A7W8KHP1_9DEIO</name>
<evidence type="ECO:0000313" key="2">
    <source>
        <dbReference type="EMBL" id="MBB5378090.1"/>
    </source>
</evidence>
<dbReference type="RefSeq" id="WP_184114220.1">
    <property type="nucleotide sequence ID" value="NZ_BNAJ01000009.1"/>
</dbReference>
<dbReference type="EMBL" id="JACHFK010000010">
    <property type="protein sequence ID" value="MBB5378090.1"/>
    <property type="molecule type" value="Genomic_DNA"/>
</dbReference>
<dbReference type="Proteomes" id="UP000619376">
    <property type="component" value="Unassembled WGS sequence"/>
</dbReference>
<reference evidence="4" key="2">
    <citation type="journal article" date="2019" name="Int. J. Syst. Evol. Microbiol.">
        <title>The Global Catalogue of Microorganisms (GCM) 10K type strain sequencing project: providing services to taxonomists for standard genome sequencing and annotation.</title>
        <authorList>
            <consortium name="The Broad Institute Genomics Platform"/>
            <consortium name="The Broad Institute Genome Sequencing Center for Infectious Disease"/>
            <person name="Wu L."/>
            <person name="Ma J."/>
        </authorList>
    </citation>
    <scope>NUCLEOTIDE SEQUENCE [LARGE SCALE GENOMIC DNA]</scope>
    <source>
        <strain evidence="4">CGMCC 1.18437</strain>
    </source>
</reference>
<dbReference type="Proteomes" id="UP000539473">
    <property type="component" value="Unassembled WGS sequence"/>
</dbReference>
<dbReference type="AlphaFoldDB" id="A0A7W8KHP1"/>
<reference evidence="1" key="4">
    <citation type="submission" date="2024-05" db="EMBL/GenBank/DDBJ databases">
        <authorList>
            <person name="Sun Q."/>
            <person name="Zhou Y."/>
        </authorList>
    </citation>
    <scope>NUCLEOTIDE SEQUENCE</scope>
    <source>
        <strain evidence="1">CGMCC 1.18437</strain>
    </source>
</reference>
<reference evidence="2 3" key="3">
    <citation type="submission" date="2020-08" db="EMBL/GenBank/DDBJ databases">
        <title>Genomic Encyclopedia of Type Strains, Phase IV (KMG-IV): sequencing the most valuable type-strain genomes for metagenomic binning, comparative biology and taxonomic classification.</title>
        <authorList>
            <person name="Goeker M."/>
        </authorList>
    </citation>
    <scope>NUCLEOTIDE SEQUENCE [LARGE SCALE GENOMIC DNA]</scope>
    <source>
        <strain evidence="2 3">DSM 27521</strain>
    </source>
</reference>
<protein>
    <submittedName>
        <fullName evidence="2">Uncharacterized protein</fullName>
    </submittedName>
</protein>
<dbReference type="EMBL" id="BNAJ01000009">
    <property type="protein sequence ID" value="GHF54345.1"/>
    <property type="molecule type" value="Genomic_DNA"/>
</dbReference>
<gene>
    <name evidence="1" type="ORF">GCM10017781_33320</name>
    <name evidence="2" type="ORF">HNQ07_003591</name>
</gene>
<sequence>MIKATALRIVLGLALGTELSDHVIAQLIDEPAPHVGAGDGLPVTRDAAAFLTRYGHLDVLRAEPGLYRVR</sequence>
<keyword evidence="4" id="KW-1185">Reference proteome</keyword>
<proteinExistence type="predicted"/>
<evidence type="ECO:0000313" key="1">
    <source>
        <dbReference type="EMBL" id="GHF54345.1"/>
    </source>
</evidence>
<reference evidence="1" key="1">
    <citation type="journal article" date="2014" name="Int. J. Syst. Evol. Microbiol.">
        <title>Complete genome of a new Firmicutes species belonging to the dominant human colonic microbiota ('Ruminococcus bicirculans') reveals two chromosomes and a selective capacity to utilize plant glucans.</title>
        <authorList>
            <consortium name="NISC Comparative Sequencing Program"/>
            <person name="Wegmann U."/>
            <person name="Louis P."/>
            <person name="Goesmann A."/>
            <person name="Henrissat B."/>
            <person name="Duncan S.H."/>
            <person name="Flint H.J."/>
        </authorList>
    </citation>
    <scope>NUCLEOTIDE SEQUENCE</scope>
    <source>
        <strain evidence="1">CGMCC 1.18437</strain>
    </source>
</reference>
<evidence type="ECO:0000313" key="4">
    <source>
        <dbReference type="Proteomes" id="UP000619376"/>
    </source>
</evidence>
<accession>A0A7W8KHP1</accession>
<organism evidence="2 3">
    <name type="scientific">Deinococcus metalli</name>
    <dbReference type="NCBI Taxonomy" id="1141878"/>
    <lineage>
        <taxon>Bacteria</taxon>
        <taxon>Thermotogati</taxon>
        <taxon>Deinococcota</taxon>
        <taxon>Deinococci</taxon>
        <taxon>Deinococcales</taxon>
        <taxon>Deinococcaceae</taxon>
        <taxon>Deinococcus</taxon>
    </lineage>
</organism>
<comment type="caution">
    <text evidence="2">The sequence shown here is derived from an EMBL/GenBank/DDBJ whole genome shotgun (WGS) entry which is preliminary data.</text>
</comment>